<dbReference type="Gene3D" id="3.40.50.1820">
    <property type="entry name" value="alpha/beta hydrolase"/>
    <property type="match status" value="1"/>
</dbReference>
<dbReference type="EMBL" id="KL976505">
    <property type="protein sequence ID" value="KFK23698.1"/>
    <property type="molecule type" value="Genomic_DNA"/>
</dbReference>
<reference evidence="2" key="1">
    <citation type="journal article" date="2015" name="Nat. Plants">
        <title>Genome expansion of Arabis alpina linked with retrotransposition and reduced symmetric DNA methylation.</title>
        <authorList>
            <person name="Willing E.M."/>
            <person name="Rawat V."/>
            <person name="Mandakova T."/>
            <person name="Maumus F."/>
            <person name="James G.V."/>
            <person name="Nordstroem K.J."/>
            <person name="Becker C."/>
            <person name="Warthmann N."/>
            <person name="Chica C."/>
            <person name="Szarzynska B."/>
            <person name="Zytnicki M."/>
            <person name="Albani M.C."/>
            <person name="Kiefer C."/>
            <person name="Bergonzi S."/>
            <person name="Castaings L."/>
            <person name="Mateos J.L."/>
            <person name="Berns M.C."/>
            <person name="Bujdoso N."/>
            <person name="Piofczyk T."/>
            <person name="de Lorenzo L."/>
            <person name="Barrero-Sicilia C."/>
            <person name="Mateos I."/>
            <person name="Piednoel M."/>
            <person name="Hagmann J."/>
            <person name="Chen-Min-Tao R."/>
            <person name="Iglesias-Fernandez R."/>
            <person name="Schuster S.C."/>
            <person name="Alonso-Blanco C."/>
            <person name="Roudier F."/>
            <person name="Carbonero P."/>
            <person name="Paz-Ares J."/>
            <person name="Davis S.J."/>
            <person name="Pecinka A."/>
            <person name="Quesneville H."/>
            <person name="Colot V."/>
            <person name="Lysak M.A."/>
            <person name="Weigel D."/>
            <person name="Coupland G."/>
            <person name="Schneeberger K."/>
        </authorList>
    </citation>
    <scope>NUCLEOTIDE SEQUENCE [LARGE SCALE GENOMIC DNA]</scope>
    <source>
        <strain evidence="2">cv. Pajares</strain>
    </source>
</reference>
<keyword evidence="2" id="KW-1185">Reference proteome</keyword>
<sequence>DYALEMKLISKSDQESFKEDYAFCQNSTKLCNLKGGLTCHTAYGLCEGMFSGILLKLEDTNYYDVRKKCVGSLCYDFSNMEKFL</sequence>
<dbReference type="AlphaFoldDB" id="A0A087G1E6"/>
<feature type="non-terminal residue" evidence="1">
    <location>
        <position position="84"/>
    </location>
</feature>
<dbReference type="eggNOG" id="KOG1282">
    <property type="taxonomic scope" value="Eukaryota"/>
</dbReference>
<dbReference type="OrthoDB" id="443318at2759"/>
<evidence type="ECO:0000313" key="1">
    <source>
        <dbReference type="EMBL" id="KFK23698.1"/>
    </source>
</evidence>
<evidence type="ECO:0000313" key="2">
    <source>
        <dbReference type="Proteomes" id="UP000029120"/>
    </source>
</evidence>
<organism evidence="1 2">
    <name type="scientific">Arabis alpina</name>
    <name type="common">Alpine rock-cress</name>
    <dbReference type="NCBI Taxonomy" id="50452"/>
    <lineage>
        <taxon>Eukaryota</taxon>
        <taxon>Viridiplantae</taxon>
        <taxon>Streptophyta</taxon>
        <taxon>Embryophyta</taxon>
        <taxon>Tracheophyta</taxon>
        <taxon>Spermatophyta</taxon>
        <taxon>Magnoliopsida</taxon>
        <taxon>eudicotyledons</taxon>
        <taxon>Gunneridae</taxon>
        <taxon>Pentapetalae</taxon>
        <taxon>rosids</taxon>
        <taxon>malvids</taxon>
        <taxon>Brassicales</taxon>
        <taxon>Brassicaceae</taxon>
        <taxon>Arabideae</taxon>
        <taxon>Arabis</taxon>
    </lineage>
</organism>
<accession>A0A087G1E6</accession>
<name>A0A087G1E6_ARAAL</name>
<dbReference type="Gramene" id="KFK23698">
    <property type="protein sequence ID" value="KFK23698"/>
    <property type="gene ID" value="AALP_AAs73848U000100"/>
</dbReference>
<dbReference type="InterPro" id="IPR029058">
    <property type="entry name" value="AB_hydrolase_fold"/>
</dbReference>
<proteinExistence type="predicted"/>
<protein>
    <submittedName>
        <fullName evidence="1">Uncharacterized protein</fullName>
    </submittedName>
</protein>
<dbReference type="Gene3D" id="1.10.287.410">
    <property type="match status" value="1"/>
</dbReference>
<dbReference type="Proteomes" id="UP000029120">
    <property type="component" value="Unassembled WGS sequence"/>
</dbReference>
<gene>
    <name evidence="1" type="ORF">AALP_AAs73848U000100</name>
</gene>
<feature type="non-terminal residue" evidence="1">
    <location>
        <position position="1"/>
    </location>
</feature>